<feature type="transmembrane region" description="Helical" evidence="2">
    <location>
        <begin position="37"/>
        <end position="55"/>
    </location>
</feature>
<gene>
    <name evidence="4" type="primary">dedD</name>
    <name evidence="4" type="ORF">HC248_02647</name>
</gene>
<evidence type="ECO:0000313" key="5">
    <source>
        <dbReference type="Proteomes" id="UP000502041"/>
    </source>
</evidence>
<dbReference type="Pfam" id="PF05036">
    <property type="entry name" value="SPOR"/>
    <property type="match status" value="1"/>
</dbReference>
<organism evidence="4 5">
    <name type="scientific">Polaromonas vacuolata</name>
    <dbReference type="NCBI Taxonomy" id="37448"/>
    <lineage>
        <taxon>Bacteria</taxon>
        <taxon>Pseudomonadati</taxon>
        <taxon>Pseudomonadota</taxon>
        <taxon>Betaproteobacteria</taxon>
        <taxon>Burkholderiales</taxon>
        <taxon>Comamonadaceae</taxon>
        <taxon>Polaromonas</taxon>
    </lineage>
</organism>
<evidence type="ECO:0000313" key="4">
    <source>
        <dbReference type="EMBL" id="QJC57323.1"/>
    </source>
</evidence>
<keyword evidence="4" id="KW-0131">Cell cycle</keyword>
<dbReference type="PROSITE" id="PS51724">
    <property type="entry name" value="SPOR"/>
    <property type="match status" value="1"/>
</dbReference>
<reference evidence="4 5" key="1">
    <citation type="submission" date="2020-04" db="EMBL/GenBank/DDBJ databases">
        <title>Complete genome of a Psychrophilic, Marine, Gas Vacuolate Bacterium Polaromonas vacuolata KCTC 22033T.</title>
        <authorList>
            <person name="Hwang K."/>
            <person name="Kim K.M."/>
        </authorList>
    </citation>
    <scope>NUCLEOTIDE SEQUENCE [LARGE SCALE GENOMIC DNA]</scope>
    <source>
        <strain evidence="4 5">KCTC 22033</strain>
    </source>
</reference>
<dbReference type="GO" id="GO:0032153">
    <property type="term" value="C:cell division site"/>
    <property type="evidence" value="ECO:0007669"/>
    <property type="project" value="TreeGrafter"/>
</dbReference>
<evidence type="ECO:0000256" key="2">
    <source>
        <dbReference type="SAM" id="Phobius"/>
    </source>
</evidence>
<dbReference type="Proteomes" id="UP000502041">
    <property type="component" value="Chromosome"/>
</dbReference>
<dbReference type="InterPro" id="IPR052521">
    <property type="entry name" value="Cell_div_SPOR-domain"/>
</dbReference>
<dbReference type="AlphaFoldDB" id="A0A6H2HC01"/>
<keyword evidence="4" id="KW-0132">Cell division</keyword>
<keyword evidence="2" id="KW-0472">Membrane</keyword>
<sequence>MSLFNFRRTSAAAPSNATSGTQTESLEVVRQRAKHRLIGSALLVLIGIVVFPLLFDTQPRPIAIDIAIEIPGKNTLKPLVVPAAQTNIATSPTAETPSAVPVPTAPAPVATSAVPAAEKLTPSAGLSPKEEILVEPKPVSPAVVQAPIAEVKPSLKAEAKTLEDKPVALSKDGARAKALLEGRATPPAVTNPVESAASESRLIVQVGAFADASKAREIRAKLEKAGLKTYTQLIETSEGSRTRVRVGPFTNRADAEKAAGKIKTLDLPAAILTL</sequence>
<dbReference type="SUPFAM" id="SSF110997">
    <property type="entry name" value="Sporulation related repeat"/>
    <property type="match status" value="1"/>
</dbReference>
<dbReference type="GO" id="GO:0030428">
    <property type="term" value="C:cell septum"/>
    <property type="evidence" value="ECO:0007669"/>
    <property type="project" value="TreeGrafter"/>
</dbReference>
<proteinExistence type="predicted"/>
<evidence type="ECO:0000256" key="1">
    <source>
        <dbReference type="SAM" id="MobiDB-lite"/>
    </source>
</evidence>
<accession>A0A6H2HC01</accession>
<protein>
    <submittedName>
        <fullName evidence="4">Cell division protein DedD</fullName>
    </submittedName>
</protein>
<dbReference type="EMBL" id="CP051461">
    <property type="protein sequence ID" value="QJC57323.1"/>
    <property type="molecule type" value="Genomic_DNA"/>
</dbReference>
<evidence type="ECO:0000259" key="3">
    <source>
        <dbReference type="PROSITE" id="PS51724"/>
    </source>
</evidence>
<dbReference type="GO" id="GO:0032506">
    <property type="term" value="P:cytokinetic process"/>
    <property type="evidence" value="ECO:0007669"/>
    <property type="project" value="TreeGrafter"/>
</dbReference>
<dbReference type="KEGG" id="pvac:HC248_02647"/>
<dbReference type="InterPro" id="IPR036680">
    <property type="entry name" value="SPOR-like_sf"/>
</dbReference>
<name>A0A6H2HC01_9BURK</name>
<feature type="region of interest" description="Disordered" evidence="1">
    <location>
        <begin position="1"/>
        <end position="23"/>
    </location>
</feature>
<keyword evidence="5" id="KW-1185">Reference proteome</keyword>
<feature type="compositionally biased region" description="Polar residues" evidence="1">
    <location>
        <begin position="12"/>
        <end position="23"/>
    </location>
</feature>
<dbReference type="PANTHER" id="PTHR38687">
    <property type="entry name" value="CELL DIVISION PROTEIN DEDD-RELATED"/>
    <property type="match status" value="1"/>
</dbReference>
<feature type="domain" description="SPOR" evidence="3">
    <location>
        <begin position="196"/>
        <end position="274"/>
    </location>
</feature>
<keyword evidence="2" id="KW-1133">Transmembrane helix</keyword>
<dbReference type="GO" id="GO:0042834">
    <property type="term" value="F:peptidoglycan binding"/>
    <property type="evidence" value="ECO:0007669"/>
    <property type="project" value="InterPro"/>
</dbReference>
<dbReference type="PANTHER" id="PTHR38687:SF1">
    <property type="entry name" value="CELL DIVISION PROTEIN DEDD"/>
    <property type="match status" value="1"/>
</dbReference>
<dbReference type="Gene3D" id="3.30.70.1070">
    <property type="entry name" value="Sporulation related repeat"/>
    <property type="match status" value="1"/>
</dbReference>
<keyword evidence="2" id="KW-0812">Transmembrane</keyword>
<dbReference type="RefSeq" id="WP_168922854.1">
    <property type="nucleotide sequence ID" value="NZ_CP051461.1"/>
</dbReference>
<dbReference type="InterPro" id="IPR007730">
    <property type="entry name" value="SPOR-like_dom"/>
</dbReference>